<dbReference type="EMBL" id="JAVFHQ010000016">
    <property type="protein sequence ID" value="KAK4546226.1"/>
    <property type="molecule type" value="Genomic_DNA"/>
</dbReference>
<feature type="compositionally biased region" description="Basic and acidic residues" evidence="1">
    <location>
        <begin position="1"/>
        <end position="10"/>
    </location>
</feature>
<sequence length="162" mass="16926">MAQTLKEKVAVGESVRSASHGRGGAGNINARPSSTIEAADLKTPTLKSQTYTTGRGGQGNMKINQDPAMARAAQDVEAPAHHEKEAKGTYHWGRGGEGNVMTVGTEKEGQAQRAKSKERKGSKGAADGRRGSFQGVLDKGKELLGLGKGKQQSEKDGAAIVE</sequence>
<accession>A0AAV9JMQ7</accession>
<evidence type="ECO:0000313" key="3">
    <source>
        <dbReference type="Proteomes" id="UP001324427"/>
    </source>
</evidence>
<dbReference type="PANTHER" id="PTHR34693:SF1">
    <property type="entry name" value="PROTEIN PAR32"/>
    <property type="match status" value="1"/>
</dbReference>
<dbReference type="AlphaFoldDB" id="A0AAV9JMQ7"/>
<feature type="compositionally biased region" description="Basic and acidic residues" evidence="1">
    <location>
        <begin position="151"/>
        <end position="162"/>
    </location>
</feature>
<dbReference type="InterPro" id="IPR053203">
    <property type="entry name" value="Cisplatin_resist-associated"/>
</dbReference>
<evidence type="ECO:0000256" key="1">
    <source>
        <dbReference type="SAM" id="MobiDB-lite"/>
    </source>
</evidence>
<dbReference type="Pfam" id="PF12223">
    <property type="entry name" value="DUF3602"/>
    <property type="match status" value="1"/>
</dbReference>
<comment type="caution">
    <text evidence="2">The sequence shown here is derived from an EMBL/GenBank/DDBJ whole genome shotgun (WGS) entry which is preliminary data.</text>
</comment>
<organism evidence="2 3">
    <name type="scientific">Oleoguttula mirabilis</name>
    <dbReference type="NCBI Taxonomy" id="1507867"/>
    <lineage>
        <taxon>Eukaryota</taxon>
        <taxon>Fungi</taxon>
        <taxon>Dikarya</taxon>
        <taxon>Ascomycota</taxon>
        <taxon>Pezizomycotina</taxon>
        <taxon>Dothideomycetes</taxon>
        <taxon>Dothideomycetidae</taxon>
        <taxon>Mycosphaerellales</taxon>
        <taxon>Teratosphaeriaceae</taxon>
        <taxon>Oleoguttula</taxon>
    </lineage>
</organism>
<dbReference type="PANTHER" id="PTHR34693">
    <property type="entry name" value="PROTEIN PAR32"/>
    <property type="match status" value="1"/>
</dbReference>
<gene>
    <name evidence="2" type="ORF">LTR36_002363</name>
</gene>
<dbReference type="InterPro" id="IPR022024">
    <property type="entry name" value="DUF3602"/>
</dbReference>
<keyword evidence="3" id="KW-1185">Reference proteome</keyword>
<dbReference type="Proteomes" id="UP001324427">
    <property type="component" value="Unassembled WGS sequence"/>
</dbReference>
<proteinExistence type="predicted"/>
<protein>
    <submittedName>
        <fullName evidence="2">Uncharacterized protein</fullName>
    </submittedName>
</protein>
<name>A0AAV9JMQ7_9PEZI</name>
<evidence type="ECO:0000313" key="2">
    <source>
        <dbReference type="EMBL" id="KAK4546226.1"/>
    </source>
</evidence>
<feature type="compositionally biased region" description="Basic and acidic residues" evidence="1">
    <location>
        <begin position="78"/>
        <end position="88"/>
    </location>
</feature>
<feature type="region of interest" description="Disordered" evidence="1">
    <location>
        <begin position="1"/>
        <end position="162"/>
    </location>
</feature>
<reference evidence="2 3" key="1">
    <citation type="submission" date="2021-11" db="EMBL/GenBank/DDBJ databases">
        <title>Black yeast isolated from Biological Soil Crust.</title>
        <authorList>
            <person name="Kurbessoian T."/>
        </authorList>
    </citation>
    <scope>NUCLEOTIDE SEQUENCE [LARGE SCALE GENOMIC DNA]</scope>
    <source>
        <strain evidence="2 3">CCFEE 5522</strain>
    </source>
</reference>